<protein>
    <submittedName>
        <fullName evidence="2">Hypothetical_protein</fullName>
    </submittedName>
</protein>
<name>A0AA86NS59_9EUKA</name>
<sequence length="139" mass="16203">MNSYWKLSLCSRLLQSQMQLLHNLMLVFLWRLTLETSHNQLQLKSTCCIRPLFRYYVRAEMSSILLQLRFKYSSDSNVFSANTCKSAILFRLASKCLRRSKFSTTDMSLTLLFLITKCCNLSNFARSEILLILLLAISK</sequence>
<reference evidence="1" key="1">
    <citation type="submission" date="2023-06" db="EMBL/GenBank/DDBJ databases">
        <authorList>
            <person name="Kurt Z."/>
        </authorList>
    </citation>
    <scope>NUCLEOTIDE SEQUENCE</scope>
</reference>
<keyword evidence="3" id="KW-1185">Reference proteome</keyword>
<dbReference type="EMBL" id="CATOUU010000313">
    <property type="protein sequence ID" value="CAI9924451.1"/>
    <property type="molecule type" value="Genomic_DNA"/>
</dbReference>
<gene>
    <name evidence="1" type="ORF">HINF_LOCUS12096</name>
    <name evidence="2" type="ORF">HINF_LOCUS78110</name>
</gene>
<evidence type="ECO:0000313" key="2">
    <source>
        <dbReference type="EMBL" id="CAL6114607.1"/>
    </source>
</evidence>
<dbReference type="EMBL" id="CAXDID020000808">
    <property type="protein sequence ID" value="CAL6114607.1"/>
    <property type="molecule type" value="Genomic_DNA"/>
</dbReference>
<dbReference type="Proteomes" id="UP001642409">
    <property type="component" value="Unassembled WGS sequence"/>
</dbReference>
<evidence type="ECO:0000313" key="3">
    <source>
        <dbReference type="Proteomes" id="UP001642409"/>
    </source>
</evidence>
<dbReference type="AlphaFoldDB" id="A0AA86NS59"/>
<reference evidence="2 3" key="2">
    <citation type="submission" date="2024-07" db="EMBL/GenBank/DDBJ databases">
        <authorList>
            <person name="Akdeniz Z."/>
        </authorList>
    </citation>
    <scope>NUCLEOTIDE SEQUENCE [LARGE SCALE GENOMIC DNA]</scope>
</reference>
<evidence type="ECO:0000313" key="1">
    <source>
        <dbReference type="EMBL" id="CAI9924451.1"/>
    </source>
</evidence>
<comment type="caution">
    <text evidence="1">The sequence shown here is derived from an EMBL/GenBank/DDBJ whole genome shotgun (WGS) entry which is preliminary data.</text>
</comment>
<accession>A0AA86NS59</accession>
<organism evidence="1">
    <name type="scientific">Hexamita inflata</name>
    <dbReference type="NCBI Taxonomy" id="28002"/>
    <lineage>
        <taxon>Eukaryota</taxon>
        <taxon>Metamonada</taxon>
        <taxon>Diplomonadida</taxon>
        <taxon>Hexamitidae</taxon>
        <taxon>Hexamitinae</taxon>
        <taxon>Hexamita</taxon>
    </lineage>
</organism>
<proteinExistence type="predicted"/>